<evidence type="ECO:0000259" key="19">
    <source>
        <dbReference type="PROSITE" id="PS50879"/>
    </source>
</evidence>
<dbReference type="EMBL" id="CAMXCT030001180">
    <property type="protein sequence ID" value="CAL4774891.1"/>
    <property type="molecule type" value="Genomic_DNA"/>
</dbReference>
<dbReference type="Proteomes" id="UP001152797">
    <property type="component" value="Unassembled WGS sequence"/>
</dbReference>
<dbReference type="Pfam" id="PF00150">
    <property type="entry name" value="Cellulase"/>
    <property type="match status" value="1"/>
</dbReference>
<dbReference type="SUPFAM" id="SSF53098">
    <property type="entry name" value="Ribonuclease H-like"/>
    <property type="match status" value="1"/>
</dbReference>
<dbReference type="Gene3D" id="3.20.20.80">
    <property type="entry name" value="Glycosidases"/>
    <property type="match status" value="1"/>
</dbReference>
<evidence type="ECO:0000256" key="1">
    <source>
        <dbReference type="ARBA" id="ARBA00004401"/>
    </source>
</evidence>
<evidence type="ECO:0000256" key="15">
    <source>
        <dbReference type="ARBA" id="ARBA00041260"/>
    </source>
</evidence>
<evidence type="ECO:0000256" key="5">
    <source>
        <dbReference type="ARBA" id="ARBA00022801"/>
    </source>
</evidence>
<evidence type="ECO:0000256" key="12">
    <source>
        <dbReference type="ARBA" id="ARBA00036824"/>
    </source>
</evidence>
<evidence type="ECO:0000256" key="13">
    <source>
        <dbReference type="ARBA" id="ARBA00037126"/>
    </source>
</evidence>
<proteinExistence type="inferred from homology"/>
<feature type="transmembrane region" description="Helical" evidence="18">
    <location>
        <begin position="252"/>
        <end position="272"/>
    </location>
</feature>
<keyword evidence="16" id="KW-0175">Coiled coil</keyword>
<feature type="compositionally biased region" description="Basic and acidic residues" evidence="17">
    <location>
        <begin position="1255"/>
        <end position="1265"/>
    </location>
</feature>
<evidence type="ECO:0000256" key="14">
    <source>
        <dbReference type="ARBA" id="ARBA00038929"/>
    </source>
</evidence>
<name>A0A9P1C9K6_9DINO</name>
<keyword evidence="6" id="KW-0735">Signal-anchor</keyword>
<feature type="transmembrane region" description="Helical" evidence="18">
    <location>
        <begin position="52"/>
        <end position="71"/>
    </location>
</feature>
<dbReference type="PROSITE" id="PS50879">
    <property type="entry name" value="RNASE_H_1"/>
    <property type="match status" value="1"/>
</dbReference>
<evidence type="ECO:0000256" key="4">
    <source>
        <dbReference type="ARBA" id="ARBA00022692"/>
    </source>
</evidence>
<comment type="caution">
    <text evidence="20">The sequence shown here is derived from an EMBL/GenBank/DDBJ whole genome shotgun (WGS) entry which is preliminary data.</text>
</comment>
<dbReference type="EMBL" id="CAMXCT010001180">
    <property type="protein sequence ID" value="CAI3987579.1"/>
    <property type="molecule type" value="Genomic_DNA"/>
</dbReference>
<comment type="function">
    <text evidence="13">Glucosidase involved in the degradation of cellulosic biomass. Active on lichenan.</text>
</comment>
<feature type="region of interest" description="Disordered" evidence="17">
    <location>
        <begin position="1"/>
        <end position="27"/>
    </location>
</feature>
<keyword evidence="4 18" id="KW-0812">Transmembrane</keyword>
<comment type="catalytic activity">
    <reaction evidence="12">
        <text>Successive hydrolysis of beta-D-glucose units from the non-reducing ends of (1-&gt;3)-beta-D-glucans, releasing alpha-glucose.</text>
        <dbReference type="EC" id="3.2.1.58"/>
    </reaction>
</comment>
<dbReference type="GO" id="GO:0071555">
    <property type="term" value="P:cell wall organization"/>
    <property type="evidence" value="ECO:0007669"/>
    <property type="project" value="UniProtKB-KW"/>
</dbReference>
<dbReference type="InterPro" id="IPR036397">
    <property type="entry name" value="RNaseH_sf"/>
</dbReference>
<feature type="coiled-coil region" evidence="16">
    <location>
        <begin position="2217"/>
        <end position="2255"/>
    </location>
</feature>
<dbReference type="GO" id="GO:0005886">
    <property type="term" value="C:plasma membrane"/>
    <property type="evidence" value="ECO:0007669"/>
    <property type="project" value="UniProtKB-SubCell"/>
</dbReference>
<dbReference type="InterPro" id="IPR012337">
    <property type="entry name" value="RNaseH-like_sf"/>
</dbReference>
<feature type="region of interest" description="Disordered" evidence="17">
    <location>
        <begin position="769"/>
        <end position="789"/>
    </location>
</feature>
<feature type="region of interest" description="Disordered" evidence="17">
    <location>
        <begin position="1462"/>
        <end position="1502"/>
    </location>
</feature>
<feature type="domain" description="RNase H type-1" evidence="19">
    <location>
        <begin position="2935"/>
        <end position="3094"/>
    </location>
</feature>
<dbReference type="InterPro" id="IPR002156">
    <property type="entry name" value="RNaseH_domain"/>
</dbReference>
<dbReference type="PANTHER" id="PTHR31297">
    <property type="entry name" value="GLUCAN ENDO-1,6-BETA-GLUCOSIDASE B"/>
    <property type="match status" value="1"/>
</dbReference>
<dbReference type="SUPFAM" id="SSF51445">
    <property type="entry name" value="(Trans)glycosidases"/>
    <property type="match status" value="1"/>
</dbReference>
<feature type="transmembrane region" description="Helical" evidence="18">
    <location>
        <begin position="181"/>
        <end position="202"/>
    </location>
</feature>
<dbReference type="InterPro" id="IPR001547">
    <property type="entry name" value="Glyco_hydro_5"/>
</dbReference>
<dbReference type="Gene3D" id="3.30.420.10">
    <property type="entry name" value="Ribonuclease H-like superfamily/Ribonuclease H"/>
    <property type="match status" value="1"/>
</dbReference>
<feature type="region of interest" description="Disordered" evidence="17">
    <location>
        <begin position="1248"/>
        <end position="1378"/>
    </location>
</feature>
<dbReference type="EMBL" id="CAMXCT020001180">
    <property type="protein sequence ID" value="CAL1140954.1"/>
    <property type="molecule type" value="Genomic_DNA"/>
</dbReference>
<feature type="compositionally biased region" description="Basic and acidic residues" evidence="17">
    <location>
        <begin position="774"/>
        <end position="789"/>
    </location>
</feature>
<evidence type="ECO:0000256" key="18">
    <source>
        <dbReference type="SAM" id="Phobius"/>
    </source>
</evidence>
<evidence type="ECO:0000256" key="6">
    <source>
        <dbReference type="ARBA" id="ARBA00022968"/>
    </source>
</evidence>
<comment type="similarity">
    <text evidence="2">Belongs to the glycosyl hydrolase 5 (cellulase A) family.</text>
</comment>
<organism evidence="20">
    <name type="scientific">Cladocopium goreaui</name>
    <dbReference type="NCBI Taxonomy" id="2562237"/>
    <lineage>
        <taxon>Eukaryota</taxon>
        <taxon>Sar</taxon>
        <taxon>Alveolata</taxon>
        <taxon>Dinophyceae</taxon>
        <taxon>Suessiales</taxon>
        <taxon>Symbiodiniaceae</taxon>
        <taxon>Cladocopium</taxon>
    </lineage>
</organism>
<sequence length="3309" mass="367823">MSAPVSPASPAPAQPAGDPSVSPAPPAEKPAVLAEEVPAKLELSLPTYRDTFLASSIGSMFLFAGLIAFSISEASLPGVRKDWWFVLLFRMIGWVALYFIPVQLVGVGNLRGFCLWGVEPSNASLVCWKTAMGPENCKDMAEEMGLNGRRAFAGSCFIGIVFLLLWTSFFLVYLGPVYQHCGFILAYGVGHLLLIAISETIAPHFFPPPLDERYAQKMGPATLGPAIVGFFICTTGYSCLKRFAAGSWLGTLMPVMLSGYELGNLVIVQRTFLAEFVTEKPVRRKYLMSNQAILVSTQICFVHCMAEGARMTLILAAMSHEGNQNFEFLVPIVSGMVWNIAVRAGMLDRALAIVTCGRRTPTRCSLLLQEVKYCMGYPRFFVLLAVVLARVCARNPVLPCDHENMGLAVLALFLAEVVEDLISYLLEWLDFKVHPKRRQVTEEEFEMMARAQLRFSLGSDEASMSAVVPSATWAAHVRSEDFISTKSDMSLKDKCWRLRQRFAFSYGEPDLGILPFWANFSAVIIAQFHTLLFMILLGNGLNFVLGFCHGELEGFDGALLWLLWWTMVTRSGALAIVLFITLTTRFVTLPPPGSHNASRVKLAGSIEKDRFVQMCALSYALACHLRAIAWVAAHEELAVRHPGEVAAALKSHQLAGMEIPCDAPAELCEAVRQAASSSARTGQRPSDSSSCATLMAAELGRFWHLLVAKSDPSGAWKHLTCALQQFHRCHWQQPSWRGANLGGWFLLEPGPASPFFDTCHGKIQEIRLGPDAPEAPKLEKRENPPGMDDEHSLCQALQLAGGADLQRQMFEEHRASHYTAETMRRIVETGLNAVRLPVGHWVLQEPAQGEAFQGPCCEALDAAVDQIAESGLQLLLDLHGAPGGENGERPCGRTDPSWTWEKWRSDEAVSILGRLAARYCGKDCITGIQVCNEPAESIPVTRLCDFYEQAIEVIRGNGMGPEKVAIVLPIFTHWRVPEVVQTWRERGNFLKYDNVVFDIHYYHNFSKIWNLLSHQQHVDVVRSHALELKSIPGAVVGEWSISRPGQFTDEDQADFALKQVLAYNHASHGWFFWNWHDHDFYPDWDLERGVFQKGKLPNPLGAPELQGFLHPEWEDRTGELPSQVSGMWPKLMGPVTRPLAQAKIGIFSDNSTHGRPIRQAERELMFPALARKFSECKSALQPGQMAGDLGAGLGTAVSSVSDDERGRPALEMQGLYRVIDVCSGLGEMPHVSPPTLFQAKPLPRLGCGGPSQCNDVEKEHEEGAKDAPSSPAVKARRHTGESQPRRDPSTTEPRKMPDEPILAAATSASSPGDDTHVPPTRFHAMPLPRLGCGGPSQNKNVESTVESENTGDMPLTQSSDHGPPCQHDPYEEAESDVSEAVHPIASRPDINLMSNVKAADHDGTRERSDTAHHVDFYDDAVFDNMVKNQLDMHDLASNQPFFQVGAVPGFAAKRKIGVADQPAKQQKCAGDQHYEPFSSPSQKATDDASSMSDQPHTSIKEDPVPVELITVKVVTPGEGFFSVQMTKGTTAAQLITATNQQLNEEKYQSVTTLMGSTVADEFPLEHNSWYHMETQTPQQNEQTKATHVMHGKPPKLAGDVRAVLLWDQKGWVANDEMEYYMYMLECYRPSTANGMLELQDKTDSHIELTSFLLRTINDAGKAHEVIHAPLMLGGMLSTKDQLQTLIVEHGVAMPRSKECADQLFQALGSSAIQQILQSPKPWADLKARASLQKPPIRIVLADELSSMLKVKAQSTAPIGKKTNKTKQKNGKKAPLQLHADQLAVPHAVFKQTDGTEISQIPTAAIAPGSQGVVLTNITEALPYFSLNEPVSHQGVALLILEFDDLRLPPNHQVLKVPVQCRETKDPLILKVALVQLGQQQVVRNLPTQTIEVPEVPNKVVRIVVYKDQFGGTWDEFIKSPVRYLMQQEPFRSMQQQEVIDVWDRQYMTARMTKVSPDDAAMFSVNMRLSQTVVDQVFQANGVQGTYVEPRTADGRNPDEQYKVVWLPKKTFGEAQVSQKTSKVPTTLVRQADRYGLRVTSEEAEALHQIHRPDLVFIPGSELTKYRVGPMPFGSTKQSLVHVFNKWQWKARPLAPQGQAKDRSGVMWLVQAAEPPSHWIFQLSHGDILISPEEKGIPNQDPPQAVLASSKTLQALQAATPASSGDDPWIHYDPWTKTPAREMPTSQIVSMESRIEQNVITKLKKVDADMPQSSEDKVNALEARLDQLSQTVATNQQEAAKQHQVVQNQLRSLDQKAIAKACGSLEATSISQMEFCQTWKDGLMQEAKQRRKDDPAVIFQDLRDEKPMPGRSIEVIEAEESKIWITSTDGLETGMTVEQENYVGRLTDLFAKFGQEWSARWDRHLNVDSQRWDPLVQFAELALPKIPAMEYQPISKEMWYHALKSKKKKAATGPDGVSRQDLLHLPEAATEAILQMLAGIEQGNEWPRQLVVGVVAALAKIPTATTTNHFRPITILPVAFRTWSSIRARQILQHLQKVTPPTCAGSVPGKQAADVWYNVMVQVETAQCSQTTLAGGVVDLEKASNMLLRMPVLEFLRILGVPPQILLAWSKALVALERRFTIHQCMGPPLKSTSGFAEGCSLSVTSMLAANIVVHQYMLRRYPQVMLWTFVDNWEVTGPDANSILDAIDGLHAVQMQDNEYQVCLAAKDLGGHVQYSQVVTNSTIANRCLQIKRLWGRLSRSLATYRQKVLALRSKAWASCLHGVASVHLGEEHFQKLRTGAVQGLGEHSPGTSPPVHLSLVENPTCDPQFYALTATVNMFRSTCPNVDLAEFVLADLHMPKKTVVPRPGPISVMLARLHQLAWNWYKGTLLRASLNGTFFTADRQKHHVKNQDNPDAGRCKFCSAVDSQSHRQLECPHFAPVRRLTPAQLETVKQLPQSIAAHGWMPEPPSSLPFQQACLEVEDQHAVFTCPPQVPEVLDCFTDGGCLSPASMLGRLASWAVVLGDVINDQYWPLASGLVPGWTQTALRGEIWAVVSAMTFALQQQKSLRIWCDNHTVVTKIKAFQSKRVRIKPTSTNGDLWRRVQQLTFQLGDQLQIIKVSSHQDITKAADEAEAWIFKGNEAADQLAQATFHTNVKEYQLWSKLQADIEAIHVMRNQLHATIVAVAKEAIRCGPQREQQEDKQHPSRIQADQVEEVDFSSFNEVEIPINYDCSEGHKIAAWLHNICDKGEPIQAISWFQLNVLFEYETNSQGVRYNKSRKKWENLSASLKSQDFVARTKSFSKWTQGLSAATLKQITPLHLRPESEVLGFWTMCVPIRMKQSLRQYADTILKTSSPRLATVRSLRCL</sequence>
<keyword evidence="10" id="KW-0326">Glycosidase</keyword>
<evidence type="ECO:0000256" key="9">
    <source>
        <dbReference type="ARBA" id="ARBA00023180"/>
    </source>
</evidence>
<dbReference type="GO" id="GO:0005576">
    <property type="term" value="C:extracellular region"/>
    <property type="evidence" value="ECO:0007669"/>
    <property type="project" value="TreeGrafter"/>
</dbReference>
<keyword evidence="5" id="KW-0378">Hydrolase</keyword>
<dbReference type="Pfam" id="PF00075">
    <property type="entry name" value="RNase_H"/>
    <property type="match status" value="1"/>
</dbReference>
<dbReference type="GO" id="GO:0009986">
    <property type="term" value="C:cell surface"/>
    <property type="evidence" value="ECO:0007669"/>
    <property type="project" value="TreeGrafter"/>
</dbReference>
<feature type="transmembrane region" description="Helical" evidence="18">
    <location>
        <begin position="83"/>
        <end position="100"/>
    </location>
</feature>
<dbReference type="GO" id="GO:0009251">
    <property type="term" value="P:glucan catabolic process"/>
    <property type="evidence" value="ECO:0007669"/>
    <property type="project" value="TreeGrafter"/>
</dbReference>
<dbReference type="EC" id="3.2.1.58" evidence="14"/>
<keyword evidence="8 18" id="KW-0472">Membrane</keyword>
<dbReference type="OrthoDB" id="410104at2759"/>
<keyword evidence="3" id="KW-1003">Cell membrane</keyword>
<dbReference type="InterPro" id="IPR050386">
    <property type="entry name" value="Glycosyl_hydrolase_5"/>
</dbReference>
<feature type="compositionally biased region" description="Polar residues" evidence="17">
    <location>
        <begin position="1478"/>
        <end position="1497"/>
    </location>
</feature>
<dbReference type="PANTHER" id="PTHR31297:SF34">
    <property type="entry name" value="GLUCAN 1,3-BETA-GLUCOSIDASE 2"/>
    <property type="match status" value="1"/>
</dbReference>
<evidence type="ECO:0000313" key="22">
    <source>
        <dbReference type="Proteomes" id="UP001152797"/>
    </source>
</evidence>
<dbReference type="GO" id="GO:0004523">
    <property type="term" value="F:RNA-DNA hybrid ribonuclease activity"/>
    <property type="evidence" value="ECO:0007669"/>
    <property type="project" value="InterPro"/>
</dbReference>
<dbReference type="GO" id="GO:0004338">
    <property type="term" value="F:glucan exo-1,3-beta-glucosidase activity"/>
    <property type="evidence" value="ECO:0007669"/>
    <property type="project" value="UniProtKB-EC"/>
</dbReference>
<evidence type="ECO:0000256" key="7">
    <source>
        <dbReference type="ARBA" id="ARBA00022989"/>
    </source>
</evidence>
<feature type="compositionally biased region" description="Basic and acidic residues" evidence="17">
    <location>
        <begin position="1278"/>
        <end position="1298"/>
    </location>
</feature>
<feature type="transmembrane region" description="Helical" evidence="18">
    <location>
        <begin position="558"/>
        <end position="582"/>
    </location>
</feature>
<keyword evidence="9" id="KW-0325">Glycoprotein</keyword>
<reference evidence="21 22" key="2">
    <citation type="submission" date="2024-05" db="EMBL/GenBank/DDBJ databases">
        <authorList>
            <person name="Chen Y."/>
            <person name="Shah S."/>
            <person name="Dougan E. K."/>
            <person name="Thang M."/>
            <person name="Chan C."/>
        </authorList>
    </citation>
    <scope>NUCLEOTIDE SEQUENCE [LARGE SCALE GENOMIC DNA]</scope>
</reference>
<feature type="transmembrane region" description="Helical" evidence="18">
    <location>
        <begin position="222"/>
        <end position="240"/>
    </location>
</feature>
<keyword evidence="7 18" id="KW-1133">Transmembrane helix</keyword>
<feature type="compositionally biased region" description="Polar residues" evidence="17">
    <location>
        <begin position="1335"/>
        <end position="1360"/>
    </location>
</feature>
<keyword evidence="11" id="KW-0961">Cell wall biogenesis/degradation</keyword>
<feature type="transmembrane region" description="Helical" evidence="18">
    <location>
        <begin position="516"/>
        <end position="537"/>
    </location>
</feature>
<evidence type="ECO:0000313" key="21">
    <source>
        <dbReference type="EMBL" id="CAL4774891.1"/>
    </source>
</evidence>
<reference evidence="20" key="1">
    <citation type="submission" date="2022-10" db="EMBL/GenBank/DDBJ databases">
        <authorList>
            <person name="Chen Y."/>
            <person name="Dougan E. K."/>
            <person name="Chan C."/>
            <person name="Rhodes N."/>
            <person name="Thang M."/>
        </authorList>
    </citation>
    <scope>NUCLEOTIDE SEQUENCE</scope>
</reference>
<evidence type="ECO:0000256" key="2">
    <source>
        <dbReference type="ARBA" id="ARBA00005641"/>
    </source>
</evidence>
<evidence type="ECO:0000256" key="11">
    <source>
        <dbReference type="ARBA" id="ARBA00023316"/>
    </source>
</evidence>
<comment type="subcellular location">
    <subcellularLocation>
        <location evidence="1">Cell membrane</location>
        <topology evidence="1">Single-pass type II membrane protein</topology>
    </subcellularLocation>
</comment>
<keyword evidence="22" id="KW-1185">Reference proteome</keyword>
<evidence type="ECO:0000256" key="8">
    <source>
        <dbReference type="ARBA" id="ARBA00023136"/>
    </source>
</evidence>
<dbReference type="InterPro" id="IPR017853">
    <property type="entry name" value="GH"/>
</dbReference>
<evidence type="ECO:0000256" key="17">
    <source>
        <dbReference type="SAM" id="MobiDB-lite"/>
    </source>
</evidence>
<gene>
    <name evidence="20" type="ORF">C1SCF055_LOCUS14838</name>
</gene>
<protein>
    <recommendedName>
        <fullName evidence="14">glucan 1,3-beta-glucosidase</fullName>
        <ecNumber evidence="14">3.2.1.58</ecNumber>
    </recommendedName>
    <alternativeName>
        <fullName evidence="15">Exo-1,3-beta-glucanase D</fullName>
    </alternativeName>
</protein>
<evidence type="ECO:0000256" key="10">
    <source>
        <dbReference type="ARBA" id="ARBA00023295"/>
    </source>
</evidence>
<evidence type="ECO:0000256" key="3">
    <source>
        <dbReference type="ARBA" id="ARBA00022475"/>
    </source>
</evidence>
<feature type="transmembrane region" description="Helical" evidence="18">
    <location>
        <begin position="152"/>
        <end position="174"/>
    </location>
</feature>
<evidence type="ECO:0000256" key="16">
    <source>
        <dbReference type="SAM" id="Coils"/>
    </source>
</evidence>
<evidence type="ECO:0000313" key="20">
    <source>
        <dbReference type="EMBL" id="CAI3987579.1"/>
    </source>
</evidence>
<dbReference type="GO" id="GO:0003676">
    <property type="term" value="F:nucleic acid binding"/>
    <property type="evidence" value="ECO:0007669"/>
    <property type="project" value="InterPro"/>
</dbReference>
<accession>A0A9P1C9K6</accession>